<sequence length="71" mass="7983">MDHELRQTRSLKHLSQLVEAFEYTGAPTLPLKGCQFVLQLKLQQPAISGFYGLRFLDYASGDIAPQIGLFD</sequence>
<reference evidence="1 2" key="1">
    <citation type="journal article" date="2013" name="Genome Announc.">
        <title>Draft Genome of the Nitrogen-Fixing Bacterium Pseudomonas stutzeri Strain KOS6 Isolated from Industrial Hydrocarbon Sludge.</title>
        <authorList>
            <person name="Grigoryeva T.V."/>
            <person name="Laikov A.V."/>
            <person name="Naumova R.P."/>
            <person name="Manolov A.I."/>
            <person name="Larin A.K."/>
            <person name="Karpova I.Y."/>
            <person name="Semashko T.A."/>
            <person name="Alexeev D.G."/>
            <person name="Kostryukova E.S."/>
            <person name="Muller R."/>
            <person name="Govorun V.M."/>
        </authorList>
    </citation>
    <scope>NUCLEOTIDE SEQUENCE [LARGE SCALE GENOMIC DNA]</scope>
    <source>
        <strain evidence="1 2">KOS6</strain>
    </source>
</reference>
<evidence type="ECO:0000313" key="1">
    <source>
        <dbReference type="EMBL" id="EWC43379.1"/>
    </source>
</evidence>
<protein>
    <submittedName>
        <fullName evidence="1">Uncharacterized protein</fullName>
    </submittedName>
</protein>
<accession>A0A061JWT5</accession>
<dbReference type="RefSeq" id="WP_003297389.1">
    <property type="nucleotide sequence ID" value="NZ_KK020676.1"/>
</dbReference>
<dbReference type="HOGENOM" id="CLU_2737037_0_0_6"/>
<dbReference type="Proteomes" id="UP000026923">
    <property type="component" value="Unassembled WGS sequence"/>
</dbReference>
<dbReference type="AlphaFoldDB" id="A0A061JWT5"/>
<gene>
    <name evidence="1" type="ORF">B597_001870</name>
</gene>
<proteinExistence type="predicted"/>
<organism evidence="1 2">
    <name type="scientific">Stutzerimonas stutzeri KOS6</name>
    <dbReference type="NCBI Taxonomy" id="1218352"/>
    <lineage>
        <taxon>Bacteria</taxon>
        <taxon>Pseudomonadati</taxon>
        <taxon>Pseudomonadota</taxon>
        <taxon>Gammaproteobacteria</taxon>
        <taxon>Pseudomonadales</taxon>
        <taxon>Pseudomonadaceae</taxon>
        <taxon>Stutzerimonas</taxon>
    </lineage>
</organism>
<evidence type="ECO:0000313" key="2">
    <source>
        <dbReference type="Proteomes" id="UP000026923"/>
    </source>
</evidence>
<dbReference type="EMBL" id="AMCZ02000001">
    <property type="protein sequence ID" value="EWC43379.1"/>
    <property type="molecule type" value="Genomic_DNA"/>
</dbReference>
<name>A0A061JWT5_STUST</name>
<comment type="caution">
    <text evidence="1">The sequence shown here is derived from an EMBL/GenBank/DDBJ whole genome shotgun (WGS) entry which is preliminary data.</text>
</comment>